<sequence length="203" mass="20788">MKKVATILLAAIGVLAIATPAAAHVTVNPGQATQGSYARLAFRVPTESDTASTTKLEVQMPENAALESVSTQPVPGWTIAVTKNGDKVSVITWTASAGAAIKPGEFQEFAISAGPMPTGVDQVLFKALQTYSDGTVVRWIDPPKEGAEHPAPALNLVPAASPSSVPLADNNTGTNNGLAWAGLGVGIVALILAGLALVRSRRS</sequence>
<keyword evidence="1" id="KW-0472">Membrane</keyword>
<dbReference type="Proteomes" id="UP000612899">
    <property type="component" value="Unassembled WGS sequence"/>
</dbReference>
<dbReference type="EMBL" id="BONY01000032">
    <property type="protein sequence ID" value="GIH06986.1"/>
    <property type="molecule type" value="Genomic_DNA"/>
</dbReference>
<proteinExistence type="predicted"/>
<dbReference type="CDD" id="cd08545">
    <property type="entry name" value="YcnI_like"/>
    <property type="match status" value="1"/>
</dbReference>
<keyword evidence="1" id="KW-0812">Transmembrane</keyword>
<comment type="caution">
    <text evidence="4">The sequence shown here is derived from an EMBL/GenBank/DDBJ whole genome shotgun (WGS) entry which is preliminary data.</text>
</comment>
<keyword evidence="2" id="KW-0732">Signal</keyword>
<dbReference type="InterPro" id="IPR012533">
    <property type="entry name" value="YcnI-copper_dom"/>
</dbReference>
<protein>
    <recommendedName>
        <fullName evidence="3">YncI copper-binding domain-containing protein</fullName>
    </recommendedName>
</protein>
<name>A0A8J3VIE8_9ACTN</name>
<reference evidence="4" key="1">
    <citation type="submission" date="2021-01" db="EMBL/GenBank/DDBJ databases">
        <title>Whole genome shotgun sequence of Rhizocola hellebori NBRC 109834.</title>
        <authorList>
            <person name="Komaki H."/>
            <person name="Tamura T."/>
        </authorList>
    </citation>
    <scope>NUCLEOTIDE SEQUENCE</scope>
    <source>
        <strain evidence="4">NBRC 109834</strain>
    </source>
</reference>
<keyword evidence="5" id="KW-1185">Reference proteome</keyword>
<organism evidence="4 5">
    <name type="scientific">Rhizocola hellebori</name>
    <dbReference type="NCBI Taxonomy" id="1392758"/>
    <lineage>
        <taxon>Bacteria</taxon>
        <taxon>Bacillati</taxon>
        <taxon>Actinomycetota</taxon>
        <taxon>Actinomycetes</taxon>
        <taxon>Micromonosporales</taxon>
        <taxon>Micromonosporaceae</taxon>
        <taxon>Rhizocola</taxon>
    </lineage>
</organism>
<keyword evidence="1" id="KW-1133">Transmembrane helix</keyword>
<feature type="domain" description="YncI copper-binding" evidence="3">
    <location>
        <begin position="24"/>
        <end position="156"/>
    </location>
</feature>
<evidence type="ECO:0000313" key="5">
    <source>
        <dbReference type="Proteomes" id="UP000612899"/>
    </source>
</evidence>
<feature type="chain" id="PRO_5035220317" description="YncI copper-binding domain-containing protein" evidence="2">
    <location>
        <begin position="24"/>
        <end position="203"/>
    </location>
</feature>
<evidence type="ECO:0000259" key="3">
    <source>
        <dbReference type="Pfam" id="PF07987"/>
    </source>
</evidence>
<gene>
    <name evidence="4" type="ORF">Rhe02_50530</name>
</gene>
<dbReference type="RefSeq" id="WP_203910791.1">
    <property type="nucleotide sequence ID" value="NZ_BONY01000032.1"/>
</dbReference>
<evidence type="ECO:0000313" key="4">
    <source>
        <dbReference type="EMBL" id="GIH06986.1"/>
    </source>
</evidence>
<accession>A0A8J3VIE8</accession>
<feature type="transmembrane region" description="Helical" evidence="1">
    <location>
        <begin position="178"/>
        <end position="198"/>
    </location>
</feature>
<dbReference type="Gene3D" id="2.60.40.2230">
    <property type="entry name" value="Uncharacterised protein YcnI-like PF07987, DUF1775"/>
    <property type="match status" value="1"/>
</dbReference>
<evidence type="ECO:0000256" key="2">
    <source>
        <dbReference type="SAM" id="SignalP"/>
    </source>
</evidence>
<dbReference type="InterPro" id="IPR038507">
    <property type="entry name" value="YcnI-like_sf"/>
</dbReference>
<dbReference type="AlphaFoldDB" id="A0A8J3VIE8"/>
<dbReference type="Pfam" id="PF07987">
    <property type="entry name" value="DUF1775"/>
    <property type="match status" value="1"/>
</dbReference>
<evidence type="ECO:0000256" key="1">
    <source>
        <dbReference type="SAM" id="Phobius"/>
    </source>
</evidence>
<feature type="signal peptide" evidence="2">
    <location>
        <begin position="1"/>
        <end position="23"/>
    </location>
</feature>